<feature type="region of interest" description="Disordered" evidence="1">
    <location>
        <begin position="45"/>
        <end position="69"/>
    </location>
</feature>
<evidence type="ECO:0000313" key="3">
    <source>
        <dbReference type="EMBL" id="KAK3693844.1"/>
    </source>
</evidence>
<feature type="region of interest" description="Disordered" evidence="1">
    <location>
        <begin position="157"/>
        <end position="176"/>
    </location>
</feature>
<feature type="compositionally biased region" description="Basic residues" evidence="1">
    <location>
        <begin position="106"/>
        <end position="138"/>
    </location>
</feature>
<name>A0AAE0XI30_9PEZI</name>
<keyword evidence="2" id="KW-0732">Signal</keyword>
<feature type="compositionally biased region" description="Basic residues" evidence="1">
    <location>
        <begin position="45"/>
        <end position="56"/>
    </location>
</feature>
<feature type="region of interest" description="Disordered" evidence="1">
    <location>
        <begin position="188"/>
        <end position="217"/>
    </location>
</feature>
<keyword evidence="4" id="KW-1185">Reference proteome</keyword>
<dbReference type="Proteomes" id="UP001270362">
    <property type="component" value="Unassembled WGS sequence"/>
</dbReference>
<feature type="chain" id="PRO_5041977454" evidence="2">
    <location>
        <begin position="16"/>
        <end position="250"/>
    </location>
</feature>
<dbReference type="AlphaFoldDB" id="A0AAE0XI30"/>
<protein>
    <submittedName>
        <fullName evidence="3">Uncharacterized protein</fullName>
    </submittedName>
</protein>
<accession>A0AAE0XI30</accession>
<reference evidence="3" key="2">
    <citation type="submission" date="2023-06" db="EMBL/GenBank/DDBJ databases">
        <authorList>
            <consortium name="Lawrence Berkeley National Laboratory"/>
            <person name="Haridas S."/>
            <person name="Hensen N."/>
            <person name="Bonometti L."/>
            <person name="Westerberg I."/>
            <person name="Brannstrom I.O."/>
            <person name="Guillou S."/>
            <person name="Cros-Aarteil S."/>
            <person name="Calhoun S."/>
            <person name="Kuo A."/>
            <person name="Mondo S."/>
            <person name="Pangilinan J."/>
            <person name="Riley R."/>
            <person name="Labutti K."/>
            <person name="Andreopoulos B."/>
            <person name="Lipzen A."/>
            <person name="Chen C."/>
            <person name="Yanf M."/>
            <person name="Daum C."/>
            <person name="Ng V."/>
            <person name="Clum A."/>
            <person name="Steindorff A."/>
            <person name="Ohm R."/>
            <person name="Martin F."/>
            <person name="Silar P."/>
            <person name="Natvig D."/>
            <person name="Lalanne C."/>
            <person name="Gautier V."/>
            <person name="Ament-Velasquez S.L."/>
            <person name="Kruys A."/>
            <person name="Hutchinson M.I."/>
            <person name="Powell A.J."/>
            <person name="Barry K."/>
            <person name="Miller A.N."/>
            <person name="Grigoriev I.V."/>
            <person name="Debuchy R."/>
            <person name="Gladieux P."/>
            <person name="Thoren M.H."/>
            <person name="Johannesson H."/>
        </authorList>
    </citation>
    <scope>NUCLEOTIDE SEQUENCE</scope>
    <source>
        <strain evidence="3">CBS 314.62</strain>
    </source>
</reference>
<proteinExistence type="predicted"/>
<feature type="compositionally biased region" description="Basic and acidic residues" evidence="1">
    <location>
        <begin position="57"/>
        <end position="68"/>
    </location>
</feature>
<organism evidence="3 4">
    <name type="scientific">Podospora appendiculata</name>
    <dbReference type="NCBI Taxonomy" id="314037"/>
    <lineage>
        <taxon>Eukaryota</taxon>
        <taxon>Fungi</taxon>
        <taxon>Dikarya</taxon>
        <taxon>Ascomycota</taxon>
        <taxon>Pezizomycotina</taxon>
        <taxon>Sordariomycetes</taxon>
        <taxon>Sordariomycetidae</taxon>
        <taxon>Sordariales</taxon>
        <taxon>Podosporaceae</taxon>
        <taxon>Podospora</taxon>
    </lineage>
</organism>
<evidence type="ECO:0000256" key="2">
    <source>
        <dbReference type="SAM" id="SignalP"/>
    </source>
</evidence>
<gene>
    <name evidence="3" type="ORF">B0T22DRAFT_450958</name>
</gene>
<evidence type="ECO:0000256" key="1">
    <source>
        <dbReference type="SAM" id="MobiDB-lite"/>
    </source>
</evidence>
<evidence type="ECO:0000313" key="4">
    <source>
        <dbReference type="Proteomes" id="UP001270362"/>
    </source>
</evidence>
<feature type="signal peptide" evidence="2">
    <location>
        <begin position="1"/>
        <end position="15"/>
    </location>
</feature>
<dbReference type="EMBL" id="JAULSO010000001">
    <property type="protein sequence ID" value="KAK3693844.1"/>
    <property type="molecule type" value="Genomic_DNA"/>
</dbReference>
<feature type="compositionally biased region" description="Polar residues" evidence="1">
    <location>
        <begin position="190"/>
        <end position="199"/>
    </location>
</feature>
<feature type="compositionally biased region" description="Basic and acidic residues" evidence="1">
    <location>
        <begin position="204"/>
        <end position="214"/>
    </location>
</feature>
<reference evidence="3" key="1">
    <citation type="journal article" date="2023" name="Mol. Phylogenet. Evol.">
        <title>Genome-scale phylogeny and comparative genomics of the fungal order Sordariales.</title>
        <authorList>
            <person name="Hensen N."/>
            <person name="Bonometti L."/>
            <person name="Westerberg I."/>
            <person name="Brannstrom I.O."/>
            <person name="Guillou S."/>
            <person name="Cros-Aarteil S."/>
            <person name="Calhoun S."/>
            <person name="Haridas S."/>
            <person name="Kuo A."/>
            <person name="Mondo S."/>
            <person name="Pangilinan J."/>
            <person name="Riley R."/>
            <person name="LaButti K."/>
            <person name="Andreopoulos B."/>
            <person name="Lipzen A."/>
            <person name="Chen C."/>
            <person name="Yan M."/>
            <person name="Daum C."/>
            <person name="Ng V."/>
            <person name="Clum A."/>
            <person name="Steindorff A."/>
            <person name="Ohm R.A."/>
            <person name="Martin F."/>
            <person name="Silar P."/>
            <person name="Natvig D.O."/>
            <person name="Lalanne C."/>
            <person name="Gautier V."/>
            <person name="Ament-Velasquez S.L."/>
            <person name="Kruys A."/>
            <person name="Hutchinson M.I."/>
            <person name="Powell A.J."/>
            <person name="Barry K."/>
            <person name="Miller A.N."/>
            <person name="Grigoriev I.V."/>
            <person name="Debuchy R."/>
            <person name="Gladieux P."/>
            <person name="Hiltunen Thoren M."/>
            <person name="Johannesson H."/>
        </authorList>
    </citation>
    <scope>NUCLEOTIDE SEQUENCE</scope>
    <source>
        <strain evidence="3">CBS 314.62</strain>
    </source>
</reference>
<feature type="region of interest" description="Disordered" evidence="1">
    <location>
        <begin position="106"/>
        <end position="141"/>
    </location>
</feature>
<feature type="compositionally biased region" description="Low complexity" evidence="1">
    <location>
        <begin position="162"/>
        <end position="171"/>
    </location>
</feature>
<sequence length="250" mass="28943">MCNIVLCCAVLAVLCCVVLDIIEPRLDKGREVSINHPLLQTRYIHNKAKKRDRRPKTREEEREKEKQCRKPWNLDTTSPIFFPARSATKSFLSFLLYQPGQDYLHSLRKTKAKPKKKKKEERARTHHGKKNPPKKNGKRREGIPTLAALPLHINNNHHHSLTHSLPPLTSPQEREDEYPSTLAKPYFSQPAESRTNTKSPVIVHQREGRKEKPPDSPFCHLLKIFVTHDRDRTRAQGSWQRVKSSPVGEL</sequence>
<comment type="caution">
    <text evidence="3">The sequence shown here is derived from an EMBL/GenBank/DDBJ whole genome shotgun (WGS) entry which is preliminary data.</text>
</comment>